<proteinExistence type="predicted"/>
<protein>
    <submittedName>
        <fullName evidence="1">Uncharacterized protein</fullName>
    </submittedName>
</protein>
<gene>
    <name evidence="1" type="ORF">CTOB1V02_LOCUS16919</name>
</gene>
<dbReference type="SUPFAM" id="SSF109604">
    <property type="entry name" value="HD-domain/PDEase-like"/>
    <property type="match status" value="1"/>
</dbReference>
<name>A0A7R8X227_9CRUS</name>
<organism evidence="1">
    <name type="scientific">Cyprideis torosa</name>
    <dbReference type="NCBI Taxonomy" id="163714"/>
    <lineage>
        <taxon>Eukaryota</taxon>
        <taxon>Metazoa</taxon>
        <taxon>Ecdysozoa</taxon>
        <taxon>Arthropoda</taxon>
        <taxon>Crustacea</taxon>
        <taxon>Oligostraca</taxon>
        <taxon>Ostracoda</taxon>
        <taxon>Podocopa</taxon>
        <taxon>Podocopida</taxon>
        <taxon>Cytherocopina</taxon>
        <taxon>Cytheroidea</taxon>
        <taxon>Cytherideidae</taxon>
        <taxon>Cyprideis</taxon>
    </lineage>
</organism>
<dbReference type="Gene3D" id="1.10.3210.10">
    <property type="entry name" value="Hypothetical protein af1432"/>
    <property type="match status" value="1"/>
</dbReference>
<dbReference type="AlphaFoldDB" id="A0A7R8X227"/>
<sequence>MISPVKAAVGPGYRALDDRLMAAIHLRFGLPAELPREVKRQIKAADKVSAWMEATQIAGFSEQEADRLFGKPKPEFVEGLAIKLRPPLQTRHEFTQRHATLLAQCA</sequence>
<accession>A0A7R8X227</accession>
<evidence type="ECO:0000313" key="1">
    <source>
        <dbReference type="EMBL" id="CAD7239104.1"/>
    </source>
</evidence>
<reference evidence="1" key="1">
    <citation type="submission" date="2020-11" db="EMBL/GenBank/DDBJ databases">
        <authorList>
            <person name="Tran Van P."/>
        </authorList>
    </citation>
    <scope>NUCLEOTIDE SEQUENCE</scope>
</reference>
<dbReference type="EMBL" id="OB715951">
    <property type="protein sequence ID" value="CAD7239104.1"/>
    <property type="molecule type" value="Genomic_DNA"/>
</dbReference>
<dbReference type="OrthoDB" id="8338686at2759"/>